<sequence>MLRHGASALLSSHSRRGLAAAATSSAKPNPVVEPVQQKTSRLPSGLNVSSVDLQGATSQLVFAFRSGSRYEQHDEAGLTHQLRNAIGTDSTNYLGIRLLWVTGQSGASLETKLSKDLLLVQMTVTRTMSPIAISILGEFIQPALKTWDVLNVQQEMEYDLKHQSPYELIVEGAYSAAFRNGPLANPLLSPAHQIGNISNKRTQQFIKSRWLAGEAALIGVNIDHSMLLDYAIGHSVIPEGKGQPTDASPYLGGEVHQPGPGTLVHVALVGQGAKLTDEKAVAVQAVLCAAIGQTGHYTDNANIAQPGVVAQHVFKASNHNPFQLSPISLIHADTGLVGVYLMAEGTKVFPYVKALAQGLRDMASKALNADTLQIAKRTVELQTLAASAGSANLAVDYASQVLAKGSASTPREFVQLVKGVTGEDVKKAAAQLCSKLSLSTYGKVNQVPYLDQL</sequence>
<reference evidence="3" key="2">
    <citation type="submission" date="2014-05" db="EMBL/GenBank/DDBJ databases">
        <title>The genome and life-stage specific transcriptomes of Globodera pallida elucidate key aspects of plant parasitism by a cyst nematode.</title>
        <authorList>
            <person name="Cotton J.A."/>
            <person name="Lilley C.J."/>
            <person name="Jones L.M."/>
            <person name="Kikuchi T."/>
            <person name="Reid A.J."/>
            <person name="Thorpe P."/>
            <person name="Tsai I.J."/>
            <person name="Beasley H."/>
            <person name="Blok V."/>
            <person name="Cock P.J.A."/>
            <person name="Van den Akker S.E."/>
            <person name="Holroyd N."/>
            <person name="Hunt M."/>
            <person name="Mantelin S."/>
            <person name="Naghra H."/>
            <person name="Pain A."/>
            <person name="Palomares-Rius J.E."/>
            <person name="Zarowiecki M."/>
            <person name="Berriman M."/>
            <person name="Jones J.T."/>
            <person name="Urwin P.E."/>
        </authorList>
    </citation>
    <scope>NUCLEOTIDE SEQUENCE [LARGE SCALE GENOMIC DNA]</scope>
    <source>
        <strain evidence="3">Lindley</strain>
    </source>
</reference>
<evidence type="ECO:0000313" key="3">
    <source>
        <dbReference type="Proteomes" id="UP000050741"/>
    </source>
</evidence>
<dbReference type="SUPFAM" id="SSF63411">
    <property type="entry name" value="LuxS/MPP-like metallohydrolase"/>
    <property type="match status" value="2"/>
</dbReference>
<reference evidence="4" key="3">
    <citation type="submission" date="2016-06" db="UniProtKB">
        <authorList>
            <consortium name="WormBaseParasite"/>
        </authorList>
    </citation>
    <scope>IDENTIFICATION</scope>
</reference>
<keyword evidence="3" id="KW-1185">Reference proteome</keyword>
<protein>
    <submittedName>
        <fullName evidence="4">Peptidase_M16 domain-containing protein</fullName>
    </submittedName>
</protein>
<organism evidence="3 4">
    <name type="scientific">Globodera pallida</name>
    <name type="common">Potato cyst nematode worm</name>
    <name type="synonym">Heterodera pallida</name>
    <dbReference type="NCBI Taxonomy" id="36090"/>
    <lineage>
        <taxon>Eukaryota</taxon>
        <taxon>Metazoa</taxon>
        <taxon>Ecdysozoa</taxon>
        <taxon>Nematoda</taxon>
        <taxon>Chromadorea</taxon>
        <taxon>Rhabditida</taxon>
        <taxon>Tylenchina</taxon>
        <taxon>Tylenchomorpha</taxon>
        <taxon>Tylenchoidea</taxon>
        <taxon>Heteroderidae</taxon>
        <taxon>Heteroderinae</taxon>
        <taxon>Globodera</taxon>
    </lineage>
</organism>
<dbReference type="PANTHER" id="PTHR11851">
    <property type="entry name" value="METALLOPROTEASE"/>
    <property type="match status" value="1"/>
</dbReference>
<dbReference type="GO" id="GO:0046872">
    <property type="term" value="F:metal ion binding"/>
    <property type="evidence" value="ECO:0007669"/>
    <property type="project" value="InterPro"/>
</dbReference>
<dbReference type="Gene3D" id="3.30.830.10">
    <property type="entry name" value="Metalloenzyme, LuxS/M16 peptidase-like"/>
    <property type="match status" value="2"/>
</dbReference>
<name>A0A183BX64_GLOPA</name>
<dbReference type="Pfam" id="PF00675">
    <property type="entry name" value="Peptidase_M16"/>
    <property type="match status" value="1"/>
</dbReference>
<dbReference type="Proteomes" id="UP000050741">
    <property type="component" value="Unassembled WGS sequence"/>
</dbReference>
<dbReference type="InterPro" id="IPR050361">
    <property type="entry name" value="MPP/UQCRC_Complex"/>
</dbReference>
<feature type="region of interest" description="Disordered" evidence="1">
    <location>
        <begin position="19"/>
        <end position="43"/>
    </location>
</feature>
<dbReference type="AlphaFoldDB" id="A0A183BX64"/>
<dbReference type="FunFam" id="3.30.830.10:FF:000039">
    <property type="entry name" value="Ubiquinol-cytochrome c reductase core subunit 2"/>
    <property type="match status" value="1"/>
</dbReference>
<dbReference type="GO" id="GO:0005739">
    <property type="term" value="C:mitochondrion"/>
    <property type="evidence" value="ECO:0007669"/>
    <property type="project" value="TreeGrafter"/>
</dbReference>
<dbReference type="WBParaSite" id="GPLIN_000520300">
    <property type="protein sequence ID" value="GPLIN_000520300"/>
    <property type="gene ID" value="GPLIN_000520300"/>
</dbReference>
<dbReference type="InterPro" id="IPR011765">
    <property type="entry name" value="Pept_M16_N"/>
</dbReference>
<dbReference type="PANTHER" id="PTHR11851:SF226">
    <property type="entry name" value="CYTOCHROME B-C1 COMPLEX SUBUNIT 2, MITOCHONDRIAL"/>
    <property type="match status" value="1"/>
</dbReference>
<evidence type="ECO:0000313" key="4">
    <source>
        <dbReference type="WBParaSite" id="GPLIN_000520300"/>
    </source>
</evidence>
<evidence type="ECO:0000256" key="1">
    <source>
        <dbReference type="SAM" id="MobiDB-lite"/>
    </source>
</evidence>
<evidence type="ECO:0000259" key="2">
    <source>
        <dbReference type="Pfam" id="PF00675"/>
    </source>
</evidence>
<reference evidence="3" key="1">
    <citation type="submission" date="2013-12" db="EMBL/GenBank/DDBJ databases">
        <authorList>
            <person name="Aslett M."/>
        </authorList>
    </citation>
    <scope>NUCLEOTIDE SEQUENCE [LARGE SCALE GENOMIC DNA]</scope>
    <source>
        <strain evidence="3">Lindley</strain>
    </source>
</reference>
<accession>A0A183BX64</accession>
<feature type="domain" description="Peptidase M16 N-terminal" evidence="2">
    <location>
        <begin position="54"/>
        <end position="190"/>
    </location>
</feature>
<proteinExistence type="predicted"/>
<dbReference type="InterPro" id="IPR011249">
    <property type="entry name" value="Metalloenz_LuxS/M16"/>
</dbReference>